<accession>A0A2W2AC37</accession>
<name>A0A2W2AC37_9BACT</name>
<keyword evidence="8" id="KW-1185">Reference proteome</keyword>
<organism evidence="7 8">
    <name type="scientific">Taibaiella soli</name>
    <dbReference type="NCBI Taxonomy" id="1649169"/>
    <lineage>
        <taxon>Bacteria</taxon>
        <taxon>Pseudomonadati</taxon>
        <taxon>Bacteroidota</taxon>
        <taxon>Chitinophagia</taxon>
        <taxon>Chitinophagales</taxon>
        <taxon>Chitinophagaceae</taxon>
        <taxon>Taibaiella</taxon>
    </lineage>
</organism>
<gene>
    <name evidence="7" type="ORF">DN068_10580</name>
</gene>
<comment type="cofactor">
    <cofactor evidence="1">
        <name>pyridoxal 5'-phosphate</name>
        <dbReference type="ChEBI" id="CHEBI:597326"/>
    </cofactor>
</comment>
<feature type="domain" description="Aminotransferase class I/classII large" evidence="6">
    <location>
        <begin position="27"/>
        <end position="377"/>
    </location>
</feature>
<dbReference type="PANTHER" id="PTHR43807">
    <property type="entry name" value="FI04487P"/>
    <property type="match status" value="1"/>
</dbReference>
<reference evidence="7 8" key="1">
    <citation type="submission" date="2018-06" db="EMBL/GenBank/DDBJ databases">
        <title>Mucibacter soli gen. nov., sp. nov., a new member of the family Chitinophagaceae producing mucin.</title>
        <authorList>
            <person name="Kim M.-K."/>
            <person name="Park S."/>
            <person name="Kim T.-S."/>
            <person name="Joung Y."/>
            <person name="Han J.-H."/>
            <person name="Kim S.B."/>
        </authorList>
    </citation>
    <scope>NUCLEOTIDE SEQUENCE [LARGE SCALE GENOMIC DNA]</scope>
    <source>
        <strain evidence="7 8">R1-15</strain>
    </source>
</reference>
<comment type="similarity">
    <text evidence="2">Belongs to the class-I pyridoxal-phosphate-dependent aminotransferase family.</text>
</comment>
<dbReference type="InterPro" id="IPR004839">
    <property type="entry name" value="Aminotransferase_I/II_large"/>
</dbReference>
<dbReference type="Pfam" id="PF00155">
    <property type="entry name" value="Aminotran_1_2"/>
    <property type="match status" value="1"/>
</dbReference>
<evidence type="ECO:0000313" key="8">
    <source>
        <dbReference type="Proteomes" id="UP000248745"/>
    </source>
</evidence>
<dbReference type="Gene3D" id="3.40.640.10">
    <property type="entry name" value="Type I PLP-dependent aspartate aminotransferase-like (Major domain)"/>
    <property type="match status" value="1"/>
</dbReference>
<dbReference type="NCBIfam" id="NF006569">
    <property type="entry name" value="PRK09082.1"/>
    <property type="match status" value="1"/>
</dbReference>
<evidence type="ECO:0000256" key="4">
    <source>
        <dbReference type="ARBA" id="ARBA00022679"/>
    </source>
</evidence>
<evidence type="ECO:0000256" key="3">
    <source>
        <dbReference type="ARBA" id="ARBA00022576"/>
    </source>
</evidence>
<dbReference type="GO" id="GO:0016212">
    <property type="term" value="F:kynurenine-oxoglutarate transaminase activity"/>
    <property type="evidence" value="ECO:0007669"/>
    <property type="project" value="TreeGrafter"/>
</dbReference>
<dbReference type="Proteomes" id="UP000248745">
    <property type="component" value="Unassembled WGS sequence"/>
</dbReference>
<dbReference type="InterPro" id="IPR015424">
    <property type="entry name" value="PyrdxlP-dep_Trfase"/>
</dbReference>
<dbReference type="SUPFAM" id="SSF53383">
    <property type="entry name" value="PLP-dependent transferases"/>
    <property type="match status" value="1"/>
</dbReference>
<proteinExistence type="inferred from homology"/>
<comment type="caution">
    <text evidence="7">The sequence shown here is derived from an EMBL/GenBank/DDBJ whole genome shotgun (WGS) entry which is preliminary data.</text>
</comment>
<dbReference type="FunFam" id="3.40.640.10:FF:000033">
    <property type="entry name" value="Aspartate aminotransferase"/>
    <property type="match status" value="1"/>
</dbReference>
<evidence type="ECO:0000256" key="5">
    <source>
        <dbReference type="ARBA" id="ARBA00022898"/>
    </source>
</evidence>
<dbReference type="CDD" id="cd00609">
    <property type="entry name" value="AAT_like"/>
    <property type="match status" value="1"/>
</dbReference>
<dbReference type="GO" id="GO:0030170">
    <property type="term" value="F:pyridoxal phosphate binding"/>
    <property type="evidence" value="ECO:0007669"/>
    <property type="project" value="InterPro"/>
</dbReference>
<dbReference type="InterPro" id="IPR015422">
    <property type="entry name" value="PyrdxlP-dep_Trfase_small"/>
</dbReference>
<dbReference type="GO" id="GO:0005737">
    <property type="term" value="C:cytoplasm"/>
    <property type="evidence" value="ECO:0007669"/>
    <property type="project" value="TreeGrafter"/>
</dbReference>
<keyword evidence="4 7" id="KW-0808">Transferase</keyword>
<dbReference type="InterPro" id="IPR051326">
    <property type="entry name" value="Kynurenine-oxoglutarate_AT"/>
</dbReference>
<dbReference type="PANTHER" id="PTHR43807:SF20">
    <property type="entry name" value="FI04487P"/>
    <property type="match status" value="1"/>
</dbReference>
<dbReference type="InterPro" id="IPR015421">
    <property type="entry name" value="PyrdxlP-dep_Trfase_major"/>
</dbReference>
<dbReference type="RefSeq" id="WP_110998885.1">
    <property type="nucleotide sequence ID" value="NZ_QKTW01000016.1"/>
</dbReference>
<evidence type="ECO:0000256" key="2">
    <source>
        <dbReference type="ARBA" id="ARBA00007441"/>
    </source>
</evidence>
<evidence type="ECO:0000256" key="1">
    <source>
        <dbReference type="ARBA" id="ARBA00001933"/>
    </source>
</evidence>
<sequence length="387" mass="43212">MNLPKKHSAADTTIFTVMSALAQQYNAINLSQGFPDFPIDAQLGNYLSEAAQNGWNQYAPMPGLPMLRNAVAKNFQQRHGIDINPDTEITITPGATYAIYTAFTAILQPGDEVIVLEPAYDSYIPNIEMNGGKVVPVALKAPTFEVDWDLVKAAITAKTKAIIVNTPHNPTGATWNKEDWDALAEIVRNTDIIILSDEVYEQLVYDGKPHYSVLQHPELRERSFALYSFGKVFHNTGWKIGYCIAPPAFTQAFRKLHQFVAFSINTPAQYALAAYLENGIQEPVNIMLQSKRDYFLGLMKETPFTILQPAGGSYFQLASYENISDLPDTEFAQWLTKEYGVATIPVSAFYSNRKDDKLIRFCFAKKEETLSSAVEKLAEIGTFQPNP</sequence>
<evidence type="ECO:0000313" key="7">
    <source>
        <dbReference type="EMBL" id="PZF72851.1"/>
    </source>
</evidence>
<dbReference type="OrthoDB" id="9802328at2"/>
<evidence type="ECO:0000259" key="6">
    <source>
        <dbReference type="Pfam" id="PF00155"/>
    </source>
</evidence>
<dbReference type="EMBL" id="QKTW01000016">
    <property type="protein sequence ID" value="PZF72851.1"/>
    <property type="molecule type" value="Genomic_DNA"/>
</dbReference>
<dbReference type="AlphaFoldDB" id="A0A2W2AC37"/>
<keyword evidence="5" id="KW-0663">Pyridoxal phosphate</keyword>
<protein>
    <submittedName>
        <fullName evidence="7">Methionine aminotransferase</fullName>
    </submittedName>
</protein>
<dbReference type="Gene3D" id="3.90.1150.10">
    <property type="entry name" value="Aspartate Aminotransferase, domain 1"/>
    <property type="match status" value="1"/>
</dbReference>
<keyword evidence="3 7" id="KW-0032">Aminotransferase</keyword>